<feature type="compositionally biased region" description="Basic and acidic residues" evidence="1">
    <location>
        <begin position="496"/>
        <end position="507"/>
    </location>
</feature>
<evidence type="ECO:0000256" key="1">
    <source>
        <dbReference type="SAM" id="MobiDB-lite"/>
    </source>
</evidence>
<reference evidence="5 6" key="1">
    <citation type="submission" date="2020-12" db="EMBL/GenBank/DDBJ databases">
        <title>FDA dAtabase for Regulatory Grade micrObial Sequences (FDA-ARGOS): Supporting development and validation of Infectious Disease Dx tests.</title>
        <authorList>
            <person name="Sproer C."/>
            <person name="Gronow S."/>
            <person name="Severitt S."/>
            <person name="Schroder I."/>
            <person name="Tallon L."/>
            <person name="Sadzewicz L."/>
            <person name="Zhao X."/>
            <person name="Boylan J."/>
            <person name="Ott S."/>
            <person name="Bowen H."/>
            <person name="Vavikolanu K."/>
            <person name="Mehta A."/>
            <person name="Aluvathingal J."/>
            <person name="Nadendla S."/>
            <person name="Lowell S."/>
            <person name="Myers T."/>
            <person name="Yan Y."/>
            <person name="Sichtig H."/>
        </authorList>
    </citation>
    <scope>NUCLEOTIDE SEQUENCE [LARGE SCALE GENOMIC DNA]</scope>
    <source>
        <strain evidence="3 5">FDAARGOS_938</strain>
        <strain evidence="4 6">FDAARGOS_991</strain>
    </source>
</reference>
<feature type="region of interest" description="Disordered" evidence="1">
    <location>
        <begin position="484"/>
        <end position="507"/>
    </location>
</feature>
<evidence type="ECO:0000313" key="6">
    <source>
        <dbReference type="Proteomes" id="UP000595198"/>
    </source>
</evidence>
<keyword evidence="3" id="KW-0540">Nuclease</keyword>
<name>A0AB37GD78_CORAY</name>
<proteinExistence type="predicted"/>
<evidence type="ECO:0000259" key="2">
    <source>
        <dbReference type="SMART" id="SM00507"/>
    </source>
</evidence>
<dbReference type="Gene3D" id="1.10.30.50">
    <property type="match status" value="1"/>
</dbReference>
<organism evidence="3 5">
    <name type="scientific">Corynebacterium amycolatum</name>
    <dbReference type="NCBI Taxonomy" id="43765"/>
    <lineage>
        <taxon>Bacteria</taxon>
        <taxon>Bacillati</taxon>
        <taxon>Actinomycetota</taxon>
        <taxon>Actinomycetes</taxon>
        <taxon>Mycobacteriales</taxon>
        <taxon>Corynebacteriaceae</taxon>
        <taxon>Corynebacterium</taxon>
    </lineage>
</organism>
<keyword evidence="3" id="KW-0255">Endonuclease</keyword>
<dbReference type="SMART" id="SM00507">
    <property type="entry name" value="HNHc"/>
    <property type="match status" value="1"/>
</dbReference>
<evidence type="ECO:0000313" key="4">
    <source>
        <dbReference type="EMBL" id="QQB81999.1"/>
    </source>
</evidence>
<dbReference type="Proteomes" id="UP000594774">
    <property type="component" value="Chromosome"/>
</dbReference>
<evidence type="ECO:0000313" key="3">
    <source>
        <dbReference type="EMBL" id="QPR30162.1"/>
    </source>
</evidence>
<dbReference type="CDD" id="cd00085">
    <property type="entry name" value="HNHc"/>
    <property type="match status" value="1"/>
</dbReference>
<evidence type="ECO:0000313" key="5">
    <source>
        <dbReference type="Proteomes" id="UP000594774"/>
    </source>
</evidence>
<keyword evidence="6" id="KW-1185">Reference proteome</keyword>
<dbReference type="EMBL" id="CP065628">
    <property type="protein sequence ID" value="QPR30162.1"/>
    <property type="molecule type" value="Genomic_DNA"/>
</dbReference>
<sequence length="507" mass="55842">MSELESCGEFRFSHEVRAHPLAEVMREINRLQMVIAQRVAPPDDGDVEAHLAYWSVVLGISRTEVNKYMEIGYMLGRMPQLAEMCQERGHLSMKHLAMLGKHTRPVVDEKVDAVESGLVAVVKPRRDGEALRGVRAMATRVQRVIGECAPEVRPRDVDVAGLHTDRVLARNVEATVDAAIDAAAYQVEEGGESAEDPAESPEVQEVQAAALDYFGDRMTAKEFIAVDEHGDAGVATLTTVLERHHAAEALAIIDAVAKKMKVSRAAAFMHALRGTCEVEVNLELFRVLSPGEDGEPENTPVWLAGAGWLSTLVAESWLKRVSTLRVLGDSAVEGYRPSESQRAFVRARDGVCSFPGCDVPAEKCDIDHIVEFDHSLSGGERQMEGATHTDNLHCLCRRHHNLKTAGMWRVVRGDDGVEAWTFLSCDEGPFAQSGKEHTGHGRYTFASQTEKRTAALAEHNEKRRKLHDSLRGLVDKVRRDLEKERAVDGVDCESEGDGKNRGDSDGE</sequence>
<dbReference type="InterPro" id="IPR003615">
    <property type="entry name" value="HNH_nuc"/>
</dbReference>
<protein>
    <submittedName>
        <fullName evidence="3">HNH endonuclease</fullName>
    </submittedName>
</protein>
<dbReference type="GO" id="GO:0004519">
    <property type="term" value="F:endonuclease activity"/>
    <property type="evidence" value="ECO:0007669"/>
    <property type="project" value="UniProtKB-KW"/>
</dbReference>
<feature type="domain" description="HNH nuclease" evidence="2">
    <location>
        <begin position="340"/>
        <end position="401"/>
    </location>
</feature>
<accession>A0AB37GD78</accession>
<dbReference type="Proteomes" id="UP000595198">
    <property type="component" value="Chromosome"/>
</dbReference>
<dbReference type="AlphaFoldDB" id="A0AB37GD78"/>
<dbReference type="RefSeq" id="WP_115597667.1">
    <property type="nucleotide sequence ID" value="NZ_CP065628.1"/>
</dbReference>
<dbReference type="EMBL" id="CP066023">
    <property type="protein sequence ID" value="QQB81999.1"/>
    <property type="molecule type" value="Genomic_DNA"/>
</dbReference>
<gene>
    <name evidence="3" type="ORF">I6G95_07910</name>
    <name evidence="4" type="ORF">I6H48_08475</name>
</gene>
<keyword evidence="3" id="KW-0378">Hydrolase</keyword>